<dbReference type="Gene3D" id="3.40.50.300">
    <property type="entry name" value="P-loop containing nucleotide triphosphate hydrolases"/>
    <property type="match status" value="1"/>
</dbReference>
<dbReference type="PANTHER" id="PTHR13696">
    <property type="entry name" value="P-LOOP CONTAINING NUCLEOSIDE TRIPHOSPHATE HYDROLASE"/>
    <property type="match status" value="1"/>
</dbReference>
<dbReference type="InterPro" id="IPR027417">
    <property type="entry name" value="P-loop_NTPase"/>
</dbReference>
<dbReference type="AlphaFoldDB" id="A0AA35SZI4"/>
<dbReference type="InterPro" id="IPR025669">
    <property type="entry name" value="AAA_dom"/>
</dbReference>
<feature type="region of interest" description="Disordered" evidence="1">
    <location>
        <begin position="141"/>
        <end position="173"/>
    </location>
</feature>
<comment type="caution">
    <text evidence="3">The sequence shown here is derived from an EMBL/GenBank/DDBJ whole genome shotgun (WGS) entry which is preliminary data.</text>
</comment>
<dbReference type="SUPFAM" id="SSF52540">
    <property type="entry name" value="P-loop containing nucleoside triphosphate hydrolases"/>
    <property type="match status" value="1"/>
</dbReference>
<protein>
    <recommendedName>
        <fullName evidence="2">AAA domain-containing protein</fullName>
    </recommendedName>
</protein>
<keyword evidence="4" id="KW-1185">Reference proteome</keyword>
<reference evidence="3" key="1">
    <citation type="submission" date="2023-03" db="EMBL/GenBank/DDBJ databases">
        <authorList>
            <person name="Steffen K."/>
            <person name="Cardenas P."/>
        </authorList>
    </citation>
    <scope>NUCLEOTIDE SEQUENCE</scope>
</reference>
<dbReference type="InterPro" id="IPR050678">
    <property type="entry name" value="DNA_Partitioning_ATPase"/>
</dbReference>
<dbReference type="Proteomes" id="UP001174909">
    <property type="component" value="Unassembled WGS sequence"/>
</dbReference>
<dbReference type="Pfam" id="PF13614">
    <property type="entry name" value="AAA_31"/>
    <property type="match status" value="1"/>
</dbReference>
<evidence type="ECO:0000313" key="3">
    <source>
        <dbReference type="EMBL" id="CAI8038197.1"/>
    </source>
</evidence>
<gene>
    <name evidence="3" type="ORF">GBAR_LOCUS21303</name>
</gene>
<proteinExistence type="predicted"/>
<evidence type="ECO:0000313" key="4">
    <source>
        <dbReference type="Proteomes" id="UP001174909"/>
    </source>
</evidence>
<evidence type="ECO:0000259" key="2">
    <source>
        <dbReference type="Pfam" id="PF13614"/>
    </source>
</evidence>
<feature type="compositionally biased region" description="Polar residues" evidence="1">
    <location>
        <begin position="149"/>
        <end position="165"/>
    </location>
</feature>
<feature type="domain" description="AAA" evidence="2">
    <location>
        <begin position="2"/>
        <end position="46"/>
    </location>
</feature>
<accession>A0AA35SZI4</accession>
<sequence length="173" mass="17696">MAKIVAFASYKGGTGKTTLAYNMVERAGAAGLRACLCDYDPQHVAAGFERVRRDQMSCGRLSPDTPALDVMAADLGPDMLERLDALRNSPYKLVICDLPGAANFNSTRFLDSVDLILAPITAGPGGPVGGGRIRLAHETGPVGAGLRSQPGSGDQSAAGNDAESSGGTGFAGV</sequence>
<evidence type="ECO:0000256" key="1">
    <source>
        <dbReference type="SAM" id="MobiDB-lite"/>
    </source>
</evidence>
<organism evidence="3 4">
    <name type="scientific">Geodia barretti</name>
    <name type="common">Barrett's horny sponge</name>
    <dbReference type="NCBI Taxonomy" id="519541"/>
    <lineage>
        <taxon>Eukaryota</taxon>
        <taxon>Metazoa</taxon>
        <taxon>Porifera</taxon>
        <taxon>Demospongiae</taxon>
        <taxon>Heteroscleromorpha</taxon>
        <taxon>Tetractinellida</taxon>
        <taxon>Astrophorina</taxon>
        <taxon>Geodiidae</taxon>
        <taxon>Geodia</taxon>
    </lineage>
</organism>
<name>A0AA35SZI4_GEOBA</name>
<dbReference type="PANTHER" id="PTHR13696:SF96">
    <property type="entry name" value="COBQ_COBB_MIND_PARA NUCLEOTIDE BINDING DOMAIN-CONTAINING PROTEIN"/>
    <property type="match status" value="1"/>
</dbReference>
<dbReference type="EMBL" id="CASHTH010002985">
    <property type="protein sequence ID" value="CAI8038197.1"/>
    <property type="molecule type" value="Genomic_DNA"/>
</dbReference>